<evidence type="ECO:0000313" key="8">
    <source>
        <dbReference type="EMBL" id="ASO20697.1"/>
    </source>
</evidence>
<evidence type="ECO:0000256" key="2">
    <source>
        <dbReference type="ARBA" id="ARBA00022617"/>
    </source>
</evidence>
<comment type="similarity">
    <text evidence="1 7">Belongs to the cytochrome P450 family.</text>
</comment>
<dbReference type="SUPFAM" id="SSF48264">
    <property type="entry name" value="Cytochrome P450"/>
    <property type="match status" value="1"/>
</dbReference>
<evidence type="ECO:0000256" key="3">
    <source>
        <dbReference type="ARBA" id="ARBA00022723"/>
    </source>
</evidence>
<evidence type="ECO:0000256" key="5">
    <source>
        <dbReference type="ARBA" id="ARBA00023004"/>
    </source>
</evidence>
<dbReference type="PRINTS" id="PR00359">
    <property type="entry name" value="BP450"/>
</dbReference>
<dbReference type="EMBL" id="CP022521">
    <property type="protein sequence ID" value="ASO20697.1"/>
    <property type="molecule type" value="Genomic_DNA"/>
</dbReference>
<keyword evidence="6 7" id="KW-0503">Monooxygenase</keyword>
<keyword evidence="4 7" id="KW-0560">Oxidoreductase</keyword>
<gene>
    <name evidence="8" type="ORF">AHOG_15355</name>
</gene>
<dbReference type="KEGG" id="ahg:AHOG_15355"/>
<evidence type="ECO:0000256" key="4">
    <source>
        <dbReference type="ARBA" id="ARBA00023002"/>
    </source>
</evidence>
<dbReference type="Proteomes" id="UP000204221">
    <property type="component" value="Chromosome"/>
</dbReference>
<keyword evidence="3 7" id="KW-0479">Metal-binding</keyword>
<evidence type="ECO:0000256" key="7">
    <source>
        <dbReference type="RuleBase" id="RU000461"/>
    </source>
</evidence>
<evidence type="ECO:0000256" key="1">
    <source>
        <dbReference type="ARBA" id="ARBA00010617"/>
    </source>
</evidence>
<dbReference type="Gene3D" id="1.10.630.10">
    <property type="entry name" value="Cytochrome P450"/>
    <property type="match status" value="1"/>
</dbReference>
<dbReference type="InterPro" id="IPR017972">
    <property type="entry name" value="Cyt_P450_CS"/>
</dbReference>
<dbReference type="InterPro" id="IPR001128">
    <property type="entry name" value="Cyt_P450"/>
</dbReference>
<proteinExistence type="inferred from homology"/>
<dbReference type="EC" id="1.14.15.11" evidence="8"/>
<dbReference type="Pfam" id="PF00067">
    <property type="entry name" value="p450"/>
    <property type="match status" value="1"/>
</dbReference>
<keyword evidence="5 7" id="KW-0408">Iron</keyword>
<dbReference type="InterPro" id="IPR002397">
    <property type="entry name" value="Cyt_P450_B"/>
</dbReference>
<sequence>MVYPFSRPSSDMPAAEYSWLAAHHPIVKLPTAYGTEAWIVTGHRLVREVLSDDRFSARMPGTTAVAAEPMDPRDDPTTLLSNLDPPDHTRLRRLFAGSFTPAQAERLRPLLEQHAERLLDLVVEDRAPRDLASMFVFPFVGRATWLLLDVPDVLLPDFEEWNRRHHQSMEPAENVGPPPEVNPVFASRLALRRNVEALIDHRRRHPGDDLVSGLVRELESGGFRDHAELVNQLTGVVVAAYEPTSNMVGLAIMRMLAVPEDYARLCREPEVIPSAVEEVLRHQLPTDVGFIRVAAEDVEIGGATVSEGEIVIVSQEGAHRDPVVFPEPLKVDIDRRPNSHVAFGHGRHHCLGAPLARVEIATALGVLTKRLPSLRLVTSLEAVPRRTAFAQLGPRELLVEW</sequence>
<dbReference type="AlphaFoldDB" id="A0A221W573"/>
<dbReference type="PANTHER" id="PTHR46696">
    <property type="entry name" value="P450, PUTATIVE (EUROFUNG)-RELATED"/>
    <property type="match status" value="1"/>
</dbReference>
<accession>A0A221W573</accession>
<keyword evidence="2 7" id="KW-0349">Heme</keyword>
<keyword evidence="9" id="KW-1185">Reference proteome</keyword>
<dbReference type="GO" id="GO:0020037">
    <property type="term" value="F:heme binding"/>
    <property type="evidence" value="ECO:0007669"/>
    <property type="project" value="InterPro"/>
</dbReference>
<evidence type="ECO:0000313" key="9">
    <source>
        <dbReference type="Proteomes" id="UP000204221"/>
    </source>
</evidence>
<organism evidence="8 9">
    <name type="scientific">Actinoalloteichus hoggarensis</name>
    <dbReference type="NCBI Taxonomy" id="1470176"/>
    <lineage>
        <taxon>Bacteria</taxon>
        <taxon>Bacillati</taxon>
        <taxon>Actinomycetota</taxon>
        <taxon>Actinomycetes</taxon>
        <taxon>Pseudonocardiales</taxon>
        <taxon>Pseudonocardiaceae</taxon>
        <taxon>Actinoalloteichus</taxon>
    </lineage>
</organism>
<dbReference type="GO" id="GO:0004497">
    <property type="term" value="F:monooxygenase activity"/>
    <property type="evidence" value="ECO:0007669"/>
    <property type="project" value="UniProtKB-KW"/>
</dbReference>
<protein>
    <submittedName>
        <fullName evidence="8">Pentalenic acid synthase</fullName>
        <ecNumber evidence="8">1.14.15.11</ecNumber>
    </submittedName>
</protein>
<dbReference type="PROSITE" id="PS00086">
    <property type="entry name" value="CYTOCHROME_P450"/>
    <property type="match status" value="1"/>
</dbReference>
<dbReference type="GO" id="GO:0016705">
    <property type="term" value="F:oxidoreductase activity, acting on paired donors, with incorporation or reduction of molecular oxygen"/>
    <property type="evidence" value="ECO:0007669"/>
    <property type="project" value="InterPro"/>
</dbReference>
<reference evidence="8 9" key="1">
    <citation type="submission" date="2017-07" db="EMBL/GenBank/DDBJ databases">
        <title>Complete genome sequence of Actinoalloteichus hoggarensis DSM 45943, type strain of Actinoalloteichus hoggarensis.</title>
        <authorList>
            <person name="Ruckert C."/>
            <person name="Nouioui I."/>
            <person name="Willmese J."/>
            <person name="van Wezel G."/>
            <person name="Klenk H.-P."/>
            <person name="Kalinowski J."/>
            <person name="Zotchev S.B."/>
        </authorList>
    </citation>
    <scope>NUCLEOTIDE SEQUENCE [LARGE SCALE GENOMIC DNA]</scope>
    <source>
        <strain evidence="8 9">DSM 45943</strain>
    </source>
</reference>
<dbReference type="GO" id="GO:0005506">
    <property type="term" value="F:iron ion binding"/>
    <property type="evidence" value="ECO:0007669"/>
    <property type="project" value="InterPro"/>
</dbReference>
<dbReference type="InterPro" id="IPR036396">
    <property type="entry name" value="Cyt_P450_sf"/>
</dbReference>
<dbReference type="FunFam" id="1.10.630.10:FF:000018">
    <property type="entry name" value="Cytochrome P450 monooxygenase"/>
    <property type="match status" value="1"/>
</dbReference>
<name>A0A221W573_9PSEU</name>
<dbReference type="PANTHER" id="PTHR46696:SF6">
    <property type="entry name" value="P450, PUTATIVE (EUROFUNG)-RELATED"/>
    <property type="match status" value="1"/>
</dbReference>
<evidence type="ECO:0000256" key="6">
    <source>
        <dbReference type="ARBA" id="ARBA00023033"/>
    </source>
</evidence>